<evidence type="ECO:0000313" key="3">
    <source>
        <dbReference type="Proteomes" id="UP000239724"/>
    </source>
</evidence>
<comment type="caution">
    <text evidence="2">The sequence shown here is derived from an EMBL/GenBank/DDBJ whole genome shotgun (WGS) entry which is preliminary data.</text>
</comment>
<name>A0A2S6NB52_RHOGL</name>
<evidence type="ECO:0000313" key="2">
    <source>
        <dbReference type="EMBL" id="PPQ31821.1"/>
    </source>
</evidence>
<protein>
    <submittedName>
        <fullName evidence="2">Uncharacterized protein</fullName>
    </submittedName>
</protein>
<gene>
    <name evidence="2" type="ORF">CCS01_16520</name>
</gene>
<feature type="region of interest" description="Disordered" evidence="1">
    <location>
        <begin position="161"/>
        <end position="184"/>
    </location>
</feature>
<keyword evidence="3" id="KW-1185">Reference proteome</keyword>
<dbReference type="AlphaFoldDB" id="A0A2S6NB52"/>
<organism evidence="2 3">
    <name type="scientific">Rhodopila globiformis</name>
    <name type="common">Rhodopseudomonas globiformis</name>
    <dbReference type="NCBI Taxonomy" id="1071"/>
    <lineage>
        <taxon>Bacteria</taxon>
        <taxon>Pseudomonadati</taxon>
        <taxon>Pseudomonadota</taxon>
        <taxon>Alphaproteobacteria</taxon>
        <taxon>Acetobacterales</taxon>
        <taxon>Acetobacteraceae</taxon>
        <taxon>Rhodopila</taxon>
    </lineage>
</organism>
<dbReference type="Proteomes" id="UP000239724">
    <property type="component" value="Unassembled WGS sequence"/>
</dbReference>
<evidence type="ECO:0000256" key="1">
    <source>
        <dbReference type="SAM" id="MobiDB-lite"/>
    </source>
</evidence>
<accession>A0A2S6NB52</accession>
<proteinExistence type="predicted"/>
<dbReference type="EMBL" id="NHRY01000182">
    <property type="protein sequence ID" value="PPQ31821.1"/>
    <property type="molecule type" value="Genomic_DNA"/>
</dbReference>
<reference evidence="2 3" key="1">
    <citation type="journal article" date="2018" name="Arch. Microbiol.">
        <title>New insights into the metabolic potential of the phototrophic purple bacterium Rhodopila globiformis DSM 161(T) from its draft genome sequence and evidence for a vanadium-dependent nitrogenase.</title>
        <authorList>
            <person name="Imhoff J.F."/>
            <person name="Rahn T."/>
            <person name="Kunzel S."/>
            <person name="Neulinger S.C."/>
        </authorList>
    </citation>
    <scope>NUCLEOTIDE SEQUENCE [LARGE SCALE GENOMIC DNA]</scope>
    <source>
        <strain evidence="2 3">DSM 161</strain>
    </source>
</reference>
<sequence length="184" mass="19971">MVTDAALDKVQGFPTPLFRDAAADNAAREAAVRQTPTSYDARNHHALRFTARSIVFSAGNLGALSRVALQNEARPGKARGQPPGQAMAAPVAQLRTRDLPARPDIQDLADFARVAWKTEKVTTAAQPVATLSRQQRRFAGRQPELEPACLARRADRRLSGLVAAPPDRLPPSRELLTPGDADWH</sequence>
<dbReference type="RefSeq" id="WP_104519923.1">
    <property type="nucleotide sequence ID" value="NZ_NHRY01000182.1"/>
</dbReference>